<keyword evidence="2" id="KW-0408">Iron</keyword>
<evidence type="ECO:0000256" key="2">
    <source>
        <dbReference type="PIRSR" id="PIRSR006232-1"/>
    </source>
</evidence>
<dbReference type="RefSeq" id="WP_353545711.1">
    <property type="nucleotide sequence ID" value="NZ_JAGKSB010000001.1"/>
</dbReference>
<feature type="binding site" evidence="2">
    <location>
        <position position="102"/>
    </location>
    <ligand>
        <name>Fe cation</name>
        <dbReference type="ChEBI" id="CHEBI:24875"/>
    </ligand>
</feature>
<comment type="caution">
    <text evidence="6">The sequence shown here is derived from an EMBL/GenBank/DDBJ whole genome shotgun (WGS) entry which is preliminary data.</text>
</comment>
<feature type="binding site" evidence="2">
    <location>
        <position position="58"/>
    </location>
    <ligand>
        <name>Fe cation</name>
        <dbReference type="ChEBI" id="CHEBI:24875"/>
    </ligand>
</feature>
<dbReference type="InterPro" id="IPR014710">
    <property type="entry name" value="RmlC-like_jellyroll"/>
</dbReference>
<dbReference type="GO" id="GO:0046872">
    <property type="term" value="F:metal ion binding"/>
    <property type="evidence" value="ECO:0007669"/>
    <property type="project" value="UniProtKB-KW"/>
</dbReference>
<dbReference type="Pfam" id="PF02678">
    <property type="entry name" value="Pirin"/>
    <property type="match status" value="1"/>
</dbReference>
<dbReference type="AlphaFoldDB" id="A0A8T4H4Y3"/>
<dbReference type="Proteomes" id="UP000679691">
    <property type="component" value="Unassembled WGS sequence"/>
</dbReference>
<feature type="domain" description="Quercetin 2,3-dioxygenase C-terminal cupin" evidence="5">
    <location>
        <begin position="148"/>
        <end position="234"/>
    </location>
</feature>
<dbReference type="InterPro" id="IPR012093">
    <property type="entry name" value="Pirin"/>
</dbReference>
<keyword evidence="7" id="KW-1185">Reference proteome</keyword>
<evidence type="ECO:0000259" key="5">
    <source>
        <dbReference type="Pfam" id="PF17954"/>
    </source>
</evidence>
<protein>
    <submittedName>
        <fullName evidence="6">Pirin family protein</fullName>
    </submittedName>
</protein>
<evidence type="ECO:0000313" key="7">
    <source>
        <dbReference type="Proteomes" id="UP000679691"/>
    </source>
</evidence>
<dbReference type="PANTHER" id="PTHR43212">
    <property type="entry name" value="QUERCETIN 2,3-DIOXYGENASE"/>
    <property type="match status" value="1"/>
</dbReference>
<dbReference type="EMBL" id="JAGKSB010000001">
    <property type="protein sequence ID" value="MBP3942230.1"/>
    <property type="molecule type" value="Genomic_DNA"/>
</dbReference>
<reference evidence="6" key="1">
    <citation type="submission" date="2021-03" db="EMBL/GenBank/DDBJ databases">
        <authorList>
            <person name="Lu T."/>
            <person name="Wang Q."/>
            <person name="Han X."/>
        </authorList>
    </citation>
    <scope>NUCLEOTIDE SEQUENCE</scope>
    <source>
        <strain evidence="6">WQ 2009</strain>
    </source>
</reference>
<accession>A0A8T4H4Y3</accession>
<feature type="domain" description="Pirin N-terminal" evidence="4">
    <location>
        <begin position="13"/>
        <end position="120"/>
    </location>
</feature>
<dbReference type="SUPFAM" id="SSF51182">
    <property type="entry name" value="RmlC-like cupins"/>
    <property type="match status" value="1"/>
</dbReference>
<feature type="binding site" evidence="2">
    <location>
        <position position="60"/>
    </location>
    <ligand>
        <name>Fe cation</name>
        <dbReference type="ChEBI" id="CHEBI:24875"/>
    </ligand>
</feature>
<evidence type="ECO:0000256" key="3">
    <source>
        <dbReference type="RuleBase" id="RU003457"/>
    </source>
</evidence>
<comment type="similarity">
    <text evidence="1 3">Belongs to the pirin family.</text>
</comment>
<dbReference type="InterPro" id="IPR041602">
    <property type="entry name" value="Quercetinase_C"/>
</dbReference>
<evidence type="ECO:0000313" key="6">
    <source>
        <dbReference type="EMBL" id="MBP3942230.1"/>
    </source>
</evidence>
<dbReference type="Gene3D" id="2.60.120.10">
    <property type="entry name" value="Jelly Rolls"/>
    <property type="match status" value="2"/>
</dbReference>
<evidence type="ECO:0000256" key="1">
    <source>
        <dbReference type="ARBA" id="ARBA00008416"/>
    </source>
</evidence>
<dbReference type="InterPro" id="IPR011051">
    <property type="entry name" value="RmlC_Cupin_sf"/>
</dbReference>
<dbReference type="CDD" id="cd02910">
    <property type="entry name" value="cupin_Yhhw_N"/>
    <property type="match status" value="1"/>
</dbReference>
<proteinExistence type="inferred from homology"/>
<dbReference type="InterPro" id="IPR003829">
    <property type="entry name" value="Pirin_N_dom"/>
</dbReference>
<dbReference type="PIRSF" id="PIRSF006232">
    <property type="entry name" value="Pirin"/>
    <property type="match status" value="1"/>
</dbReference>
<gene>
    <name evidence="6" type="ORF">J5U18_01390</name>
</gene>
<name>A0A8T4H4Y3_9SPHI</name>
<keyword evidence="2" id="KW-0479">Metal-binding</keyword>
<organism evidence="6 7">
    <name type="scientific">Rhinopithecimicrobium faecis</name>
    <dbReference type="NCBI Taxonomy" id="2820698"/>
    <lineage>
        <taxon>Bacteria</taxon>
        <taxon>Pseudomonadati</taxon>
        <taxon>Bacteroidota</taxon>
        <taxon>Sphingobacteriia</taxon>
        <taxon>Sphingobacteriales</taxon>
        <taxon>Sphingobacteriaceae</taxon>
        <taxon>Rhinopithecimicrobium</taxon>
    </lineage>
</organism>
<evidence type="ECO:0000259" key="4">
    <source>
        <dbReference type="Pfam" id="PF02678"/>
    </source>
</evidence>
<feature type="binding site" evidence="2">
    <location>
        <position position="104"/>
    </location>
    <ligand>
        <name>Fe cation</name>
        <dbReference type="ChEBI" id="CHEBI:24875"/>
    </ligand>
</feature>
<sequence>MQKIIQRAEERGIADFGWLKSAHSFSFGQYYNPQSMNFGALRVLNDDHVAAGRGFGEHPHDNMEIVSIPLSGSLQHSDSMGNAGVIQAGEVQIMSAGTGVAHAEMNASKTDAVDFLQIWVFPKERDITPSYAQKYYTDLDRTDKLACIVSPDKADEKAVFINQDAWFNIGNLSAGTALDYTLHGPGQGVYIFVLAGSVEVGDEILHKRDAIGISATEMVTLKALIPAEVLVIEVPMS</sequence>
<dbReference type="PANTHER" id="PTHR43212:SF3">
    <property type="entry name" value="QUERCETIN 2,3-DIOXYGENASE"/>
    <property type="match status" value="1"/>
</dbReference>
<comment type="cofactor">
    <cofactor evidence="2">
        <name>Fe cation</name>
        <dbReference type="ChEBI" id="CHEBI:24875"/>
    </cofactor>
    <text evidence="2">Binds 1 Fe cation per subunit.</text>
</comment>
<dbReference type="Pfam" id="PF17954">
    <property type="entry name" value="Pirin_C_2"/>
    <property type="match status" value="1"/>
</dbReference>